<reference evidence="7 8" key="1">
    <citation type="submission" date="2023-01" db="EMBL/GenBank/DDBJ databases">
        <authorList>
            <person name="Whitehead M."/>
        </authorList>
    </citation>
    <scope>NUCLEOTIDE SEQUENCE [LARGE SCALE GENOMIC DNA]</scope>
</reference>
<evidence type="ECO:0000256" key="2">
    <source>
        <dbReference type="ARBA" id="ARBA00022490"/>
    </source>
</evidence>
<organism evidence="7 8">
    <name type="scientific">Macrosiphum euphorbiae</name>
    <name type="common">potato aphid</name>
    <dbReference type="NCBI Taxonomy" id="13131"/>
    <lineage>
        <taxon>Eukaryota</taxon>
        <taxon>Metazoa</taxon>
        <taxon>Ecdysozoa</taxon>
        <taxon>Arthropoda</taxon>
        <taxon>Hexapoda</taxon>
        <taxon>Insecta</taxon>
        <taxon>Pterygota</taxon>
        <taxon>Neoptera</taxon>
        <taxon>Paraneoptera</taxon>
        <taxon>Hemiptera</taxon>
        <taxon>Sternorrhyncha</taxon>
        <taxon>Aphidomorpha</taxon>
        <taxon>Aphidoidea</taxon>
        <taxon>Aphididae</taxon>
        <taxon>Macrosiphini</taxon>
        <taxon>Macrosiphum</taxon>
    </lineage>
</organism>
<keyword evidence="5" id="KW-0966">Cell projection</keyword>
<accession>A0AAV0VN99</accession>
<dbReference type="PROSITE" id="PS51336">
    <property type="entry name" value="DM10"/>
    <property type="match status" value="3"/>
</dbReference>
<dbReference type="PANTHER" id="PTHR12086:SF9">
    <property type="entry name" value="EF-HAND DOMAIN-CONTAINING PROTEIN 1"/>
    <property type="match status" value="1"/>
</dbReference>
<dbReference type="GO" id="GO:0043014">
    <property type="term" value="F:alpha-tubulin binding"/>
    <property type="evidence" value="ECO:0007669"/>
    <property type="project" value="TreeGrafter"/>
</dbReference>
<dbReference type="FunFam" id="2.30.29.170:FF:000004">
    <property type="entry name" value="EF-hand domain containing 2"/>
    <property type="match status" value="1"/>
</dbReference>
<dbReference type="GO" id="GO:0005930">
    <property type="term" value="C:axoneme"/>
    <property type="evidence" value="ECO:0007669"/>
    <property type="project" value="UniProtKB-SubCell"/>
</dbReference>
<dbReference type="GO" id="GO:0060285">
    <property type="term" value="P:cilium-dependent cell motility"/>
    <property type="evidence" value="ECO:0007669"/>
    <property type="project" value="TreeGrafter"/>
</dbReference>
<feature type="domain" description="DM10" evidence="6">
    <location>
        <begin position="88"/>
        <end position="194"/>
    </location>
</feature>
<evidence type="ECO:0000259" key="6">
    <source>
        <dbReference type="PROSITE" id="PS51336"/>
    </source>
</evidence>
<keyword evidence="8" id="KW-1185">Reference proteome</keyword>
<dbReference type="SMART" id="SM00676">
    <property type="entry name" value="DM10"/>
    <property type="match status" value="3"/>
</dbReference>
<dbReference type="Gene3D" id="2.30.29.170">
    <property type="match status" value="3"/>
</dbReference>
<dbReference type="Pfam" id="PF06565">
    <property type="entry name" value="DM10_dom"/>
    <property type="match status" value="3"/>
</dbReference>
<keyword evidence="2" id="KW-0963">Cytoplasm</keyword>
<dbReference type="AlphaFoldDB" id="A0AAV0VN99"/>
<dbReference type="InterPro" id="IPR006602">
    <property type="entry name" value="DM10_dom"/>
</dbReference>
<keyword evidence="3" id="KW-0677">Repeat</keyword>
<dbReference type="Proteomes" id="UP001160148">
    <property type="component" value="Unassembled WGS sequence"/>
</dbReference>
<protein>
    <recommendedName>
        <fullName evidence="6">DM10 domain-containing protein</fullName>
    </recommendedName>
</protein>
<evidence type="ECO:0000256" key="3">
    <source>
        <dbReference type="ARBA" id="ARBA00022737"/>
    </source>
</evidence>
<proteinExistence type="predicted"/>
<dbReference type="GO" id="GO:0000281">
    <property type="term" value="P:mitotic cytokinesis"/>
    <property type="evidence" value="ECO:0007669"/>
    <property type="project" value="TreeGrafter"/>
</dbReference>
<sequence length="601" mass="69375">MDGLPFIPGFRFTDITKRDHHLSSQFRWKNGYAIPKDKPTGIGKAPLDVDFMLYSKTLGTTGYNPTLTYGRAKDPPKPIVQPHFIMFDGKCLSFNGFTQQAITESAVDTFRVRRVKITYFLVDDTISVVEPIEENAGYVQGCLLKRGQIPNPHRKNRTWHWSDFNNGVELSFYGVVYKLCSCNSFTRQFLSSQGVEVEVDKPVPDDPYMSARRQQLLQQKKQQSAKLALKFGLGSRSIEDDKLKQFLENDGKVLRFYTVWFDEGSEPAEWKFFVLLYFMAYDLVEIYESKNMGKTCGQNPFPLFLGKIKLPKDWSNLPPNFPSIYLEPGNKEYEEYYQPKDFIIGNTIFVMGRRFLLYDCDPFTRDYFKDILQIVQPDPIQVFKPKENFPTVSKLVIPPHTGIGDPDDTRQNCLSLIPKAPKTLDFVTYVLNASKKLRYKLKMVPVYEVDNLRDFIMEYCIGNDQMSIVELSSKNSGFIRGRFMSYTRLRKPGTNVDEDRFYGTKDFAIGAKLHVRGSVFIIVELDLWTYNYMNENKDKFTQDAIDKAKCYLESKGLIITLPKPDVINQNSISREINLSKHNESLEDTVLINKNNQSNINI</sequence>
<dbReference type="GO" id="GO:0007052">
    <property type="term" value="P:mitotic spindle organization"/>
    <property type="evidence" value="ECO:0007669"/>
    <property type="project" value="TreeGrafter"/>
</dbReference>
<dbReference type="GO" id="GO:0072686">
    <property type="term" value="C:mitotic spindle"/>
    <property type="evidence" value="ECO:0007669"/>
    <property type="project" value="TreeGrafter"/>
</dbReference>
<comment type="subcellular location">
    <subcellularLocation>
        <location evidence="1">Cytoplasm</location>
        <location evidence="1">Cytoskeleton</location>
        <location evidence="1">Cilium axoneme</location>
    </subcellularLocation>
</comment>
<comment type="caution">
    <text evidence="7">The sequence shown here is derived from an EMBL/GenBank/DDBJ whole genome shotgun (WGS) entry which is preliminary data.</text>
</comment>
<name>A0AAV0VN99_9HEMI</name>
<evidence type="ECO:0000256" key="1">
    <source>
        <dbReference type="ARBA" id="ARBA00004430"/>
    </source>
</evidence>
<feature type="domain" description="DM10" evidence="6">
    <location>
        <begin position="433"/>
        <end position="537"/>
    </location>
</feature>
<dbReference type="InterPro" id="IPR040193">
    <property type="entry name" value="EFHC1/EFHC2/EFHB"/>
</dbReference>
<evidence type="ECO:0000313" key="8">
    <source>
        <dbReference type="Proteomes" id="UP001160148"/>
    </source>
</evidence>
<evidence type="ECO:0000256" key="5">
    <source>
        <dbReference type="ARBA" id="ARBA00023273"/>
    </source>
</evidence>
<dbReference type="PANTHER" id="PTHR12086">
    <property type="entry name" value="EF-HAND DOMAIN C-TERMINAL CONTAINING PROTEIN"/>
    <property type="match status" value="1"/>
</dbReference>
<dbReference type="EMBL" id="CARXXK010000001">
    <property type="protein sequence ID" value="CAI6345674.1"/>
    <property type="molecule type" value="Genomic_DNA"/>
</dbReference>
<evidence type="ECO:0000256" key="4">
    <source>
        <dbReference type="ARBA" id="ARBA00023212"/>
    </source>
</evidence>
<feature type="domain" description="DM10" evidence="6">
    <location>
        <begin position="250"/>
        <end position="372"/>
    </location>
</feature>
<evidence type="ECO:0000313" key="7">
    <source>
        <dbReference type="EMBL" id="CAI6345674.1"/>
    </source>
</evidence>
<gene>
    <name evidence="7" type="ORF">MEUPH1_LOCUS2658</name>
</gene>
<keyword evidence="4" id="KW-0206">Cytoskeleton</keyword>